<feature type="transmembrane region" description="Helical" evidence="6">
    <location>
        <begin position="128"/>
        <end position="145"/>
    </location>
</feature>
<feature type="transmembrane region" description="Helical" evidence="6">
    <location>
        <begin position="295"/>
        <end position="317"/>
    </location>
</feature>
<dbReference type="PANTHER" id="PTHR30238">
    <property type="entry name" value="MEMBRANE BOUND PREDICTED REDOX MODULATOR"/>
    <property type="match status" value="1"/>
</dbReference>
<feature type="transmembrane region" description="Helical" evidence="6">
    <location>
        <begin position="229"/>
        <end position="249"/>
    </location>
</feature>
<proteinExistence type="inferred from homology"/>
<feature type="transmembrane region" description="Helical" evidence="6">
    <location>
        <begin position="71"/>
        <end position="90"/>
    </location>
</feature>
<feature type="transmembrane region" description="Helical" evidence="6">
    <location>
        <begin position="102"/>
        <end position="122"/>
    </location>
</feature>
<keyword evidence="4 6" id="KW-1133">Transmembrane helix</keyword>
<dbReference type="EMBL" id="NOWI01000005">
    <property type="protein sequence ID" value="RFT44415.1"/>
    <property type="molecule type" value="Genomic_DNA"/>
</dbReference>
<keyword evidence="3 6" id="KW-0812">Transmembrane</keyword>
<name>A0A3E2DGA0_9ACTN</name>
<evidence type="ECO:0000256" key="5">
    <source>
        <dbReference type="ARBA" id="ARBA00023136"/>
    </source>
</evidence>
<evidence type="ECO:0000256" key="1">
    <source>
        <dbReference type="ARBA" id="ARBA00004141"/>
    </source>
</evidence>
<dbReference type="GO" id="GO:0016020">
    <property type="term" value="C:membrane"/>
    <property type="evidence" value="ECO:0007669"/>
    <property type="project" value="UniProtKB-SubCell"/>
</dbReference>
<feature type="transmembrane region" description="Helical" evidence="6">
    <location>
        <begin position="194"/>
        <end position="214"/>
    </location>
</feature>
<keyword evidence="5 6" id="KW-0472">Membrane</keyword>
<evidence type="ECO:0000256" key="4">
    <source>
        <dbReference type="ARBA" id="ARBA00022989"/>
    </source>
</evidence>
<comment type="subcellular location">
    <subcellularLocation>
        <location evidence="1">Membrane</location>
        <topology evidence="1">Multi-pass membrane protein</topology>
    </subcellularLocation>
</comment>
<evidence type="ECO:0000256" key="3">
    <source>
        <dbReference type="ARBA" id="ARBA00022692"/>
    </source>
</evidence>
<evidence type="ECO:0000256" key="6">
    <source>
        <dbReference type="SAM" id="Phobius"/>
    </source>
</evidence>
<organism evidence="7 8">
    <name type="scientific">Cutibacterium avidum</name>
    <dbReference type="NCBI Taxonomy" id="33010"/>
    <lineage>
        <taxon>Bacteria</taxon>
        <taxon>Bacillati</taxon>
        <taxon>Actinomycetota</taxon>
        <taxon>Actinomycetes</taxon>
        <taxon>Propionibacteriales</taxon>
        <taxon>Propionibacteriaceae</taxon>
        <taxon>Cutibacterium</taxon>
    </lineage>
</organism>
<dbReference type="AlphaFoldDB" id="A0A3E2DGA0"/>
<accession>A0A3E2DGA0</accession>
<gene>
    <name evidence="7" type="ORF">CHT91_06100</name>
</gene>
<dbReference type="RefSeq" id="WP_065673950.1">
    <property type="nucleotide sequence ID" value="NZ_AP024308.1"/>
</dbReference>
<dbReference type="NCBIfam" id="TIGR03718">
    <property type="entry name" value="R_switched_Alx"/>
    <property type="match status" value="1"/>
</dbReference>
<comment type="caution">
    <text evidence="7">The sequence shown here is derived from an EMBL/GenBank/DDBJ whole genome shotgun (WGS) entry which is preliminary data.</text>
</comment>
<feature type="transmembrane region" description="Helical" evidence="6">
    <location>
        <begin position="6"/>
        <end position="26"/>
    </location>
</feature>
<feature type="transmembrane region" description="Helical" evidence="6">
    <location>
        <begin position="256"/>
        <end position="275"/>
    </location>
</feature>
<sequence>MHVHAYVWIITILVMGALLFLDVMVLGRKPHVPSTKECATFVGVFVGLAVLFGLGVWILQGHSAGGQFFAVWLTEYSLSIDNLFIFLILMEKFDVPRKLQQFALLVGIIVALVFRGVFIALGQAILEAWAWVFFIFGAFLLYSAIDQVREYRHRDDEDEVTGENGRLLAWLKRTVPTTGDYRGTRFFVRENGKILATSMFTVCVALGMTDLLFALDSIPASYGLTSEGYLIFTANVFALMGLRQLYFLIGSLLERLAYLSLGLAVILGFIALKLIGHAMHHYGLDQAWLGISTEISIGVSLITIVATLVLTTVASIIKSKRDDAKTKIEA</sequence>
<feature type="transmembrane region" description="Helical" evidence="6">
    <location>
        <begin position="38"/>
        <end position="59"/>
    </location>
</feature>
<dbReference type="Pfam" id="PF03741">
    <property type="entry name" value="TerC"/>
    <property type="match status" value="1"/>
</dbReference>
<evidence type="ECO:0000313" key="7">
    <source>
        <dbReference type="EMBL" id="RFT44415.1"/>
    </source>
</evidence>
<dbReference type="PANTHER" id="PTHR30238:SF0">
    <property type="entry name" value="THYLAKOID MEMBRANE PROTEIN TERC, CHLOROPLASTIC"/>
    <property type="match status" value="1"/>
</dbReference>
<dbReference type="InterPro" id="IPR005496">
    <property type="entry name" value="Integral_membrane_TerC"/>
</dbReference>
<evidence type="ECO:0000313" key="8">
    <source>
        <dbReference type="Proteomes" id="UP000259211"/>
    </source>
</evidence>
<evidence type="ECO:0000256" key="2">
    <source>
        <dbReference type="ARBA" id="ARBA00007511"/>
    </source>
</evidence>
<protein>
    <submittedName>
        <fullName evidence="7">Tellurium resistance protein TerC</fullName>
    </submittedName>
</protein>
<dbReference type="Proteomes" id="UP000259211">
    <property type="component" value="Unassembled WGS sequence"/>
</dbReference>
<reference evidence="7 8" key="1">
    <citation type="submission" date="2017-07" db="EMBL/GenBank/DDBJ databases">
        <authorList>
            <person name="Sun Z.S."/>
            <person name="Albrecht U."/>
            <person name="Echele G."/>
            <person name="Lee C.C."/>
        </authorList>
    </citation>
    <scope>NUCLEOTIDE SEQUENCE [LARGE SCALE GENOMIC DNA]</scope>
    <source>
        <strain evidence="7 8">P16-029</strain>
    </source>
</reference>
<dbReference type="InterPro" id="IPR022369">
    <property type="entry name" value="Integral_membrane_TerC_rswitch"/>
</dbReference>
<comment type="similarity">
    <text evidence="2">Belongs to the TerC family.</text>
</comment>